<gene>
    <name evidence="1" type="ORF">Dsin_018374</name>
</gene>
<comment type="caution">
    <text evidence="1">The sequence shown here is derived from an EMBL/GenBank/DDBJ whole genome shotgun (WGS) entry which is preliminary data.</text>
</comment>
<evidence type="ECO:0000313" key="2">
    <source>
        <dbReference type="Proteomes" id="UP001281410"/>
    </source>
</evidence>
<keyword evidence="2" id="KW-1185">Reference proteome</keyword>
<proteinExistence type="predicted"/>
<organism evidence="1 2">
    <name type="scientific">Dipteronia sinensis</name>
    <dbReference type="NCBI Taxonomy" id="43782"/>
    <lineage>
        <taxon>Eukaryota</taxon>
        <taxon>Viridiplantae</taxon>
        <taxon>Streptophyta</taxon>
        <taxon>Embryophyta</taxon>
        <taxon>Tracheophyta</taxon>
        <taxon>Spermatophyta</taxon>
        <taxon>Magnoliopsida</taxon>
        <taxon>eudicotyledons</taxon>
        <taxon>Gunneridae</taxon>
        <taxon>Pentapetalae</taxon>
        <taxon>rosids</taxon>
        <taxon>malvids</taxon>
        <taxon>Sapindales</taxon>
        <taxon>Sapindaceae</taxon>
        <taxon>Hippocastanoideae</taxon>
        <taxon>Acereae</taxon>
        <taxon>Dipteronia</taxon>
    </lineage>
</organism>
<dbReference type="AlphaFoldDB" id="A0AAE0E1V5"/>
<name>A0AAE0E1V5_9ROSI</name>
<evidence type="ECO:0000313" key="1">
    <source>
        <dbReference type="EMBL" id="KAK3204328.1"/>
    </source>
</evidence>
<dbReference type="EMBL" id="JANJYJ010000006">
    <property type="protein sequence ID" value="KAK3204328.1"/>
    <property type="molecule type" value="Genomic_DNA"/>
</dbReference>
<protein>
    <submittedName>
        <fullName evidence="1">Uncharacterized protein</fullName>
    </submittedName>
</protein>
<reference evidence="1" key="1">
    <citation type="journal article" date="2023" name="Plant J.">
        <title>Genome sequences and population genomics provide insights into the demographic history, inbreeding, and mutation load of two 'living fossil' tree species of Dipteronia.</title>
        <authorList>
            <person name="Feng Y."/>
            <person name="Comes H.P."/>
            <person name="Chen J."/>
            <person name="Zhu S."/>
            <person name="Lu R."/>
            <person name="Zhang X."/>
            <person name="Li P."/>
            <person name="Qiu J."/>
            <person name="Olsen K.M."/>
            <person name="Qiu Y."/>
        </authorList>
    </citation>
    <scope>NUCLEOTIDE SEQUENCE</scope>
    <source>
        <strain evidence="1">NBL</strain>
    </source>
</reference>
<dbReference type="Proteomes" id="UP001281410">
    <property type="component" value="Unassembled WGS sequence"/>
</dbReference>
<sequence>MGRTVEHWFHPNHEQFILRRRDLTLIFLSKKSMRLTSSVANRTSYLIEEHESQAILPNHIEQKDHRDFSFNRNLRLYYQITLSRKIITIFLSIKDLRLYYQITLSRKVVTIFLSILYYQITLSM</sequence>
<accession>A0AAE0E1V5</accession>